<dbReference type="OrthoDB" id="4775411at2"/>
<evidence type="ECO:0000256" key="3">
    <source>
        <dbReference type="SAM" id="SignalP"/>
    </source>
</evidence>
<dbReference type="PANTHER" id="PTHR13847:SF289">
    <property type="entry name" value="GLYCINE OXIDASE"/>
    <property type="match status" value="1"/>
</dbReference>
<dbReference type="Gene3D" id="3.50.50.60">
    <property type="entry name" value="FAD/NAD(P)-binding domain"/>
    <property type="match status" value="1"/>
</dbReference>
<evidence type="ECO:0000313" key="5">
    <source>
        <dbReference type="EMBL" id="OIV36693.1"/>
    </source>
</evidence>
<dbReference type="SUPFAM" id="SSF51905">
    <property type="entry name" value="FAD/NAD(P)-binding domain"/>
    <property type="match status" value="1"/>
</dbReference>
<feature type="compositionally biased region" description="Basic and acidic residues" evidence="2">
    <location>
        <begin position="351"/>
        <end position="363"/>
    </location>
</feature>
<accession>A0A1J7BDN3</accession>
<keyword evidence="3" id="KW-0732">Signal</keyword>
<dbReference type="PANTHER" id="PTHR13847">
    <property type="entry name" value="SARCOSINE DEHYDROGENASE-RELATED"/>
    <property type="match status" value="1"/>
</dbReference>
<proteinExistence type="predicted"/>
<dbReference type="STRING" id="1428644.BIV57_14985"/>
<dbReference type="EMBL" id="MLCF01000081">
    <property type="protein sequence ID" value="OIV36693.1"/>
    <property type="molecule type" value="Genomic_DNA"/>
</dbReference>
<reference evidence="5 6" key="1">
    <citation type="submission" date="2016-10" db="EMBL/GenBank/DDBJ databases">
        <title>Genome sequence of Streptomyces gilvigriseus MUSC 26.</title>
        <authorList>
            <person name="Lee L.-H."/>
            <person name="Ser H.-L."/>
        </authorList>
    </citation>
    <scope>NUCLEOTIDE SEQUENCE [LARGE SCALE GENOMIC DNA]</scope>
    <source>
        <strain evidence="5 6">MUSC 26</strain>
    </source>
</reference>
<dbReference type="GO" id="GO:0016491">
    <property type="term" value="F:oxidoreductase activity"/>
    <property type="evidence" value="ECO:0007669"/>
    <property type="project" value="UniProtKB-KW"/>
</dbReference>
<evidence type="ECO:0000313" key="6">
    <source>
        <dbReference type="Proteomes" id="UP000243342"/>
    </source>
</evidence>
<comment type="caution">
    <text evidence="5">The sequence shown here is derived from an EMBL/GenBank/DDBJ whole genome shotgun (WGS) entry which is preliminary data.</text>
</comment>
<protein>
    <recommendedName>
        <fullName evidence="4">FAD dependent oxidoreductase domain-containing protein</fullName>
    </recommendedName>
</protein>
<feature type="region of interest" description="Disordered" evidence="2">
    <location>
        <begin position="341"/>
        <end position="371"/>
    </location>
</feature>
<evidence type="ECO:0000259" key="4">
    <source>
        <dbReference type="Pfam" id="PF01266"/>
    </source>
</evidence>
<organism evidence="5 6">
    <name type="scientific">Mangrovactinospora gilvigrisea</name>
    <dbReference type="NCBI Taxonomy" id="1428644"/>
    <lineage>
        <taxon>Bacteria</taxon>
        <taxon>Bacillati</taxon>
        <taxon>Actinomycetota</taxon>
        <taxon>Actinomycetes</taxon>
        <taxon>Kitasatosporales</taxon>
        <taxon>Streptomycetaceae</taxon>
        <taxon>Mangrovactinospora</taxon>
    </lineage>
</organism>
<feature type="domain" description="FAD dependent oxidoreductase" evidence="4">
    <location>
        <begin position="2"/>
        <end position="336"/>
    </location>
</feature>
<dbReference type="Gene3D" id="3.30.9.10">
    <property type="entry name" value="D-Amino Acid Oxidase, subunit A, domain 2"/>
    <property type="match status" value="1"/>
</dbReference>
<evidence type="ECO:0000256" key="1">
    <source>
        <dbReference type="ARBA" id="ARBA00023002"/>
    </source>
</evidence>
<sequence length="371" mass="38496">MRIAVCGTGILGAALAARLAGRAAVTLLDAAPRPGTAATRGSFAWTNSNDKGPRAYHDLNTAGMRAWRALAPQLGGAAWYRPVGNLEWAGDADARAALYARVQRLRSWGYAARLVGRREALGIEPSLSLPEDVTEAAWFPEEGYLLTGPLMERLLARAASHGARLRLGAEGAVRAVEETAQGVAVGTAAGEPVAADLAVLCAGTGTPALAGIPFLLPEAESAALTVTAGPAAGPLGRVVHAPGISLRPAAGRDVHLEDGDAADRPDEHAAALLARARRILPELEKAEVRGHAVCVRPLPVDGHPVVGPLPGAPRRYALVTHSGVTLGARLAELAAREILSGDPSPELAPYRPDRFRAPRDRSAPPRPSSAP</sequence>
<keyword evidence="1" id="KW-0560">Oxidoreductase</keyword>
<dbReference type="Pfam" id="PF01266">
    <property type="entry name" value="DAO"/>
    <property type="match status" value="1"/>
</dbReference>
<dbReference type="AlphaFoldDB" id="A0A1J7BDN3"/>
<feature type="signal peptide" evidence="3">
    <location>
        <begin position="1"/>
        <end position="16"/>
    </location>
</feature>
<dbReference type="InterPro" id="IPR036188">
    <property type="entry name" value="FAD/NAD-bd_sf"/>
</dbReference>
<gene>
    <name evidence="5" type="ORF">BIV57_14985</name>
</gene>
<dbReference type="RefSeq" id="WP_071657382.1">
    <property type="nucleotide sequence ID" value="NZ_MLCF01000081.1"/>
</dbReference>
<name>A0A1J7BDN3_9ACTN</name>
<dbReference type="InterPro" id="IPR006076">
    <property type="entry name" value="FAD-dep_OxRdtase"/>
</dbReference>
<keyword evidence="6" id="KW-1185">Reference proteome</keyword>
<feature type="chain" id="PRO_5039427530" description="FAD dependent oxidoreductase domain-containing protein" evidence="3">
    <location>
        <begin position="17"/>
        <end position="371"/>
    </location>
</feature>
<evidence type="ECO:0000256" key="2">
    <source>
        <dbReference type="SAM" id="MobiDB-lite"/>
    </source>
</evidence>
<dbReference type="GO" id="GO:0005737">
    <property type="term" value="C:cytoplasm"/>
    <property type="evidence" value="ECO:0007669"/>
    <property type="project" value="TreeGrafter"/>
</dbReference>
<dbReference type="Proteomes" id="UP000243342">
    <property type="component" value="Unassembled WGS sequence"/>
</dbReference>